<feature type="transmembrane region" description="Helical" evidence="1">
    <location>
        <begin position="81"/>
        <end position="101"/>
    </location>
</feature>
<keyword evidence="1" id="KW-1133">Transmembrane helix</keyword>
<feature type="transmembrane region" description="Helical" evidence="1">
    <location>
        <begin position="52"/>
        <end position="75"/>
    </location>
</feature>
<organism evidence="2 3">
    <name type="scientific">Flavobacterium terrae</name>
    <dbReference type="NCBI Taxonomy" id="415425"/>
    <lineage>
        <taxon>Bacteria</taxon>
        <taxon>Pseudomonadati</taxon>
        <taxon>Bacteroidota</taxon>
        <taxon>Flavobacteriia</taxon>
        <taxon>Flavobacteriales</taxon>
        <taxon>Flavobacteriaceae</taxon>
        <taxon>Flavobacterium</taxon>
    </lineage>
</organism>
<evidence type="ECO:0000313" key="2">
    <source>
        <dbReference type="EMBL" id="SHI35056.1"/>
    </source>
</evidence>
<evidence type="ECO:0000256" key="1">
    <source>
        <dbReference type="SAM" id="Phobius"/>
    </source>
</evidence>
<name>A0A1M6AET3_9FLAO</name>
<dbReference type="AlphaFoldDB" id="A0A1M6AET3"/>
<sequence>MSTFLNIIQEKCPKCHQGQVFTKKGNIFLFQLPKMHTNCSHCNYKFEKEPGYFFGSMFVSYALLVAEMVIFFLIAHQFIDSFLTIVGLIALLAIVWSTFNFRLSRMIWIYMLDGQKRQL</sequence>
<dbReference type="Proteomes" id="UP000184488">
    <property type="component" value="Unassembled WGS sequence"/>
</dbReference>
<accession>A0A1M6AET3</accession>
<proteinExistence type="predicted"/>
<reference evidence="3" key="1">
    <citation type="submission" date="2016-11" db="EMBL/GenBank/DDBJ databases">
        <authorList>
            <person name="Varghese N."/>
            <person name="Submissions S."/>
        </authorList>
    </citation>
    <scope>NUCLEOTIDE SEQUENCE [LARGE SCALE GENOMIC DNA]</scope>
    <source>
        <strain evidence="3">DSM 18829</strain>
    </source>
</reference>
<keyword evidence="3" id="KW-1185">Reference proteome</keyword>
<dbReference type="RefSeq" id="WP_073307687.1">
    <property type="nucleotide sequence ID" value="NZ_FQZI01000001.1"/>
</dbReference>
<keyword evidence="1" id="KW-0472">Membrane</keyword>
<dbReference type="EMBL" id="FQZI01000001">
    <property type="protein sequence ID" value="SHI35056.1"/>
    <property type="molecule type" value="Genomic_DNA"/>
</dbReference>
<dbReference type="OrthoDB" id="9790326at2"/>
<evidence type="ECO:0000313" key="3">
    <source>
        <dbReference type="Proteomes" id="UP000184488"/>
    </source>
</evidence>
<dbReference type="STRING" id="415425.SAMN05444363_0180"/>
<protein>
    <recommendedName>
        <fullName evidence="4">DUF983 domain-containing protein</fullName>
    </recommendedName>
</protein>
<gene>
    <name evidence="2" type="ORF">SAMN05444363_0180</name>
</gene>
<keyword evidence="1" id="KW-0812">Transmembrane</keyword>
<evidence type="ECO:0008006" key="4">
    <source>
        <dbReference type="Google" id="ProtNLM"/>
    </source>
</evidence>